<comment type="caution">
    <text evidence="3">The sequence shown here is derived from an EMBL/GenBank/DDBJ whole genome shotgun (WGS) entry which is preliminary data.</text>
</comment>
<dbReference type="SUPFAM" id="SSF52540">
    <property type="entry name" value="P-loop containing nucleoside triphosphate hydrolases"/>
    <property type="match status" value="3"/>
</dbReference>
<dbReference type="PANTHER" id="PTHR21610:SF9">
    <property type="entry name" value="VON WILLEBRAND FACTOR A DOMAIN-CONTAINING PROTEIN 8"/>
    <property type="match status" value="1"/>
</dbReference>
<feature type="compositionally biased region" description="Basic and acidic residues" evidence="1">
    <location>
        <begin position="1444"/>
        <end position="1453"/>
    </location>
</feature>
<evidence type="ECO:0000313" key="4">
    <source>
        <dbReference type="Proteomes" id="UP001165065"/>
    </source>
</evidence>
<dbReference type="EMBL" id="BRYA01000197">
    <property type="protein sequence ID" value="GMI43737.1"/>
    <property type="molecule type" value="Genomic_DNA"/>
</dbReference>
<organism evidence="3 4">
    <name type="scientific">Triparma columacea</name>
    <dbReference type="NCBI Taxonomy" id="722753"/>
    <lineage>
        <taxon>Eukaryota</taxon>
        <taxon>Sar</taxon>
        <taxon>Stramenopiles</taxon>
        <taxon>Ochrophyta</taxon>
        <taxon>Bolidophyceae</taxon>
        <taxon>Parmales</taxon>
        <taxon>Triparmaceae</taxon>
        <taxon>Triparma</taxon>
    </lineage>
</organism>
<feature type="domain" description="VWFA" evidence="2">
    <location>
        <begin position="1609"/>
        <end position="1802"/>
    </location>
</feature>
<dbReference type="Pfam" id="PF07728">
    <property type="entry name" value="AAA_5"/>
    <property type="match status" value="3"/>
</dbReference>
<dbReference type="SUPFAM" id="SSF53300">
    <property type="entry name" value="vWA-like"/>
    <property type="match status" value="1"/>
</dbReference>
<dbReference type="GO" id="GO:0016887">
    <property type="term" value="F:ATP hydrolysis activity"/>
    <property type="evidence" value="ECO:0007669"/>
    <property type="project" value="InterPro"/>
</dbReference>
<dbReference type="PANTHER" id="PTHR21610">
    <property type="entry name" value="VON WILLEBRAND FACTOR A DOMAIN-CONTAINING PROTEIN 8"/>
    <property type="match status" value="1"/>
</dbReference>
<feature type="region of interest" description="Disordered" evidence="1">
    <location>
        <begin position="1430"/>
        <end position="1453"/>
    </location>
</feature>
<feature type="compositionally biased region" description="Polar residues" evidence="1">
    <location>
        <begin position="280"/>
        <end position="302"/>
    </location>
</feature>
<dbReference type="PROSITE" id="PS50234">
    <property type="entry name" value="VWFA"/>
    <property type="match status" value="1"/>
</dbReference>
<gene>
    <name evidence="3" type="ORF">TrCOL_g11686</name>
</gene>
<evidence type="ECO:0000259" key="2">
    <source>
        <dbReference type="PROSITE" id="PS50234"/>
    </source>
</evidence>
<evidence type="ECO:0000313" key="3">
    <source>
        <dbReference type="EMBL" id="GMI43737.1"/>
    </source>
</evidence>
<dbReference type="InterPro" id="IPR002035">
    <property type="entry name" value="VWF_A"/>
</dbReference>
<feature type="compositionally biased region" description="Low complexity" evidence="1">
    <location>
        <begin position="352"/>
        <end position="364"/>
    </location>
</feature>
<accession>A0A9W7GF34</accession>
<feature type="region of interest" description="Disordered" evidence="1">
    <location>
        <begin position="280"/>
        <end position="309"/>
    </location>
</feature>
<dbReference type="GO" id="GO:0005737">
    <property type="term" value="C:cytoplasm"/>
    <property type="evidence" value="ECO:0007669"/>
    <property type="project" value="TreeGrafter"/>
</dbReference>
<dbReference type="InterPro" id="IPR039891">
    <property type="entry name" value="VWA8"/>
</dbReference>
<name>A0A9W7GF34_9STRA</name>
<dbReference type="Gene3D" id="3.40.50.300">
    <property type="entry name" value="P-loop containing nucleotide triphosphate hydrolases"/>
    <property type="match status" value="3"/>
</dbReference>
<dbReference type="FunFam" id="3.40.50.300:FF:000587">
    <property type="entry name" value="von Willebrand factor A domain containing 8"/>
    <property type="match status" value="1"/>
</dbReference>
<sequence>MTSRNPLSRVTIGSVSRNIYECVNPGKVPKGYLSEVMALDEEQAMQHLRWMLTKDNLSQDMYLLGPPSPYRRMLALSYAELTNRPLELVTLSADTTEGDLKQRREIQVSPSTGRTGVIFSDQPPVRAALEGGILVLDGIERAERNVLPLLNNLLENREINLESGALIVSHERYKELKREYADRSNIVPAHEDFRVVGLGLPVGPWKGEKLDPPLRSRFQCLRVDPPSPTSIYSSLPPSTTSKSLTSLTSALLTSSSSSSHAGLHPTFPVLTLPRTVSLQSTFPEESTRSLLSTTYPHTTQTLPPHATTEGMKQSANSFYLACTRLNLPPSPPTSPYKLSSVSPLTETTADLTFTSSSSGNSVTTGPVPSGPGIEAIPRDPDFILSPTPSSALTQMLQSHVVGSDILLLSSKGGGKSSLSREFCSTLGYSPKLFTLYKDLSSRDLLQRRSTDTSGSTSWEPSPLIEAALEGQVCVLDGVEKLSAGALKTLQQLCVERECFLPDGTRLVRHDRYDSIEDASDGVGRIHPGFRVVALGTVQEGKKTGLLDDDLAAMFRTVHLPDPGPGELADILQQRFPGLEAGVIDRISVLHNDLTTSRADDAGVSRLSIRNMVRVAAEVESRGGGEEHLAEALNGVLMKGLLPPFQQEVLDEILSNAAIRTAETKNIEGEMDTLIASLKMPSPANPELVPSPAFFHIPMHDKIITNLLRSFQSGSKATLLIGNQGVGKNKLCDRVLQILNMEREYIQLHRDSTVSSLTLTPTITDGKVVWEDSPLVRAVIHGRALMVDEGDKAQEEVVGVLKSLVEDREMRLSDGRRIVDPLKASPSDPNDIPIHPSFRLIVLANRPGFPFLGNDFFRVVGDCFNSHVIPNPDLESEVQLLKNYASNADENVIRKLAGAFGELRDLADKGDITYPYSTREAVATVRHIEAFPSDGMVKALSNVLDFDTFDEQGWKVLRGVFNKHGIPVAEGREARGGGGIVVDLAKREKVKDVKEVNWEPKFAKGSQARAELVHLEGKRWSLPSPTRVPYTVEEGRVDKFTHLVRSWNGAGGGYYSKAEKIVVGTDRTKGPTVHVLNVGPVCLNSFSGAIEGERTKSTLDIEDNLPYFLPSSGVAIEAIGSKLLVYLPSGDCAMVVNPDTGACKYIPIPGAHEVGVVNRAKGFFGGGKKKGKRESGQGSIIGGEDGNEVLLYQKGGNSICLLEDFVGGDGTARWIDLGDDAVIEGVTVASWADGEWLVQDKNGSTMKVDFDAASGNYTVSTSTKKCPVEGMRVVSASVPPEHLQEDPTCRGLVGDNVSYATTVGKVSDGTFYVSDREDADDSKVKVGLRWEGEGGWATVRDNGKEDALEVVNVSESERREVGLDGKVVDAERVGPDHVVTLKADGKVELWEFGEESLDRELKSFREMLGLGDVAKDGEGVKALTLEYENLRDGSEGQSWNPPKLEAPKEGQWDDKNEAHVGGSNWAGGTGGSNTAGLGGRGGPWRLDRGHKVHQVSDEMKEQVSEENKELAREMAQKALEDKLKSINMGEEEYHTYEGLVMPIKGDIGNLRNGLMAVEGRRKERGWLKNQKVGELDDSKLVDGVAGERFVFKRRGVPEGEGGNPIKQPKKIRFVMDCSGSMYRFNGQDGRLDRSLEAAALIMESFQGMEERFDYSIVGHSGDRPVIPLVDFGDPPKSEAERMKILRTMVAHTQFTRSGDHTLEAIRQAKVDVIGDGGDADADEYVVIAVSDANLRRYGISTGQLKRIVEEKPEGAPDDLEVKTYAVFLASLGDEAEMIKRDLGAGRGYVCKDTSVLPKVIREILSGLRGL</sequence>
<feature type="region of interest" description="Disordered" evidence="1">
    <location>
        <begin position="351"/>
        <end position="377"/>
    </location>
</feature>
<dbReference type="GO" id="GO:0005524">
    <property type="term" value="F:ATP binding"/>
    <property type="evidence" value="ECO:0007669"/>
    <property type="project" value="InterPro"/>
</dbReference>
<proteinExistence type="predicted"/>
<reference evidence="4" key="1">
    <citation type="journal article" date="2023" name="Commun. Biol.">
        <title>Genome analysis of Parmales, the sister group of diatoms, reveals the evolutionary specialization of diatoms from phago-mixotrophs to photoautotrophs.</title>
        <authorList>
            <person name="Ban H."/>
            <person name="Sato S."/>
            <person name="Yoshikawa S."/>
            <person name="Yamada K."/>
            <person name="Nakamura Y."/>
            <person name="Ichinomiya M."/>
            <person name="Sato N."/>
            <person name="Blanc-Mathieu R."/>
            <person name="Endo H."/>
            <person name="Kuwata A."/>
            <person name="Ogata H."/>
        </authorList>
    </citation>
    <scope>NUCLEOTIDE SEQUENCE [LARGE SCALE GENOMIC DNA]</scope>
</reference>
<protein>
    <recommendedName>
        <fullName evidence="2">VWFA domain-containing protein</fullName>
    </recommendedName>
</protein>
<dbReference type="OrthoDB" id="5186at2759"/>
<keyword evidence="4" id="KW-1185">Reference proteome</keyword>
<dbReference type="InterPro" id="IPR036465">
    <property type="entry name" value="vWFA_dom_sf"/>
</dbReference>
<dbReference type="Gene3D" id="3.40.50.410">
    <property type="entry name" value="von Willebrand factor, type A domain"/>
    <property type="match status" value="1"/>
</dbReference>
<dbReference type="Proteomes" id="UP001165065">
    <property type="component" value="Unassembled WGS sequence"/>
</dbReference>
<dbReference type="InterPro" id="IPR011704">
    <property type="entry name" value="ATPase_dyneun-rel_AAA"/>
</dbReference>
<evidence type="ECO:0000256" key="1">
    <source>
        <dbReference type="SAM" id="MobiDB-lite"/>
    </source>
</evidence>
<dbReference type="InterPro" id="IPR027417">
    <property type="entry name" value="P-loop_NTPase"/>
</dbReference>